<keyword evidence="2" id="KW-0413">Isomerase</keyword>
<keyword evidence="1" id="KW-0472">Membrane</keyword>
<feature type="transmembrane region" description="Helical" evidence="1">
    <location>
        <begin position="12"/>
        <end position="30"/>
    </location>
</feature>
<name>A0ABV0BXR6_9SPHI</name>
<dbReference type="EMBL" id="JBDJNQ010000008">
    <property type="protein sequence ID" value="MEN5379063.1"/>
    <property type="molecule type" value="Genomic_DNA"/>
</dbReference>
<evidence type="ECO:0000256" key="1">
    <source>
        <dbReference type="SAM" id="Phobius"/>
    </source>
</evidence>
<dbReference type="PANTHER" id="PTHR34389:SF2">
    <property type="entry name" value="L-RHAMNOSE MUTAROTASE"/>
    <property type="match status" value="1"/>
</dbReference>
<reference evidence="2 3" key="1">
    <citation type="submission" date="2024-04" db="EMBL/GenBank/DDBJ databases">
        <title>WGS of bacteria from Torrens River.</title>
        <authorList>
            <person name="Wyrsch E.R."/>
            <person name="Drigo B."/>
        </authorList>
    </citation>
    <scope>NUCLEOTIDE SEQUENCE [LARGE SCALE GENOMIC DNA]</scope>
    <source>
        <strain evidence="2 3">TWI391</strain>
    </source>
</reference>
<sequence length="146" mass="17191">MEYLYKQTFFRLVIGAMMLLPIFIGCKASNSSQKMKRYASVTGLKEEKIEEYKKLHAAAWPSVLKRIKECNIQNYSIYLKNIDGKNYLFSYFEYVGDDFELDMKKMGNDPETQRWWKETDPCQIPLPDEVAKGATWSDMEEVFHTD</sequence>
<dbReference type="RefSeq" id="WP_346581853.1">
    <property type="nucleotide sequence ID" value="NZ_JBDJNQ010000008.1"/>
</dbReference>
<evidence type="ECO:0000313" key="2">
    <source>
        <dbReference type="EMBL" id="MEN5379063.1"/>
    </source>
</evidence>
<dbReference type="Proteomes" id="UP001409291">
    <property type="component" value="Unassembled WGS sequence"/>
</dbReference>
<proteinExistence type="predicted"/>
<keyword evidence="1" id="KW-0812">Transmembrane</keyword>
<dbReference type="GO" id="GO:0062192">
    <property type="term" value="F:L-rhamnose mutarotase activity"/>
    <property type="evidence" value="ECO:0007669"/>
    <property type="project" value="UniProtKB-EC"/>
</dbReference>
<evidence type="ECO:0000313" key="3">
    <source>
        <dbReference type="Proteomes" id="UP001409291"/>
    </source>
</evidence>
<comment type="caution">
    <text evidence="2">The sequence shown here is derived from an EMBL/GenBank/DDBJ whole genome shotgun (WGS) entry which is preliminary data.</text>
</comment>
<accession>A0ABV0BXR6</accession>
<keyword evidence="3" id="KW-1185">Reference proteome</keyword>
<dbReference type="InterPro" id="IPR011008">
    <property type="entry name" value="Dimeric_a/b-barrel"/>
</dbReference>
<dbReference type="Gene3D" id="3.30.70.100">
    <property type="match status" value="1"/>
</dbReference>
<protein>
    <submittedName>
        <fullName evidence="2">L-rhamnose mutarotase</fullName>
        <ecNumber evidence="2">5.1.3.32</ecNumber>
    </submittedName>
</protein>
<dbReference type="PANTHER" id="PTHR34389">
    <property type="entry name" value="L-RHAMNOSE MUTAROTASE"/>
    <property type="match status" value="1"/>
</dbReference>
<dbReference type="InterPro" id="IPR008000">
    <property type="entry name" value="Rham/fucose_mutarotase"/>
</dbReference>
<gene>
    <name evidence="2" type="ORF">ABE541_17500</name>
</gene>
<organism evidence="2 3">
    <name type="scientific">Sphingobacterium kitahiroshimense</name>
    <dbReference type="NCBI Taxonomy" id="470446"/>
    <lineage>
        <taxon>Bacteria</taxon>
        <taxon>Pseudomonadati</taxon>
        <taxon>Bacteroidota</taxon>
        <taxon>Sphingobacteriia</taxon>
        <taxon>Sphingobacteriales</taxon>
        <taxon>Sphingobacteriaceae</taxon>
        <taxon>Sphingobacterium</taxon>
    </lineage>
</organism>
<dbReference type="Pfam" id="PF05336">
    <property type="entry name" value="rhaM"/>
    <property type="match status" value="1"/>
</dbReference>
<dbReference type="EC" id="5.1.3.32" evidence="2"/>
<dbReference type="SUPFAM" id="SSF54909">
    <property type="entry name" value="Dimeric alpha+beta barrel"/>
    <property type="match status" value="1"/>
</dbReference>
<keyword evidence="1" id="KW-1133">Transmembrane helix</keyword>
<dbReference type="PROSITE" id="PS51257">
    <property type="entry name" value="PROKAR_LIPOPROTEIN"/>
    <property type="match status" value="1"/>
</dbReference>